<evidence type="ECO:0000256" key="2">
    <source>
        <dbReference type="SAM" id="MobiDB-lite"/>
    </source>
</evidence>
<reference evidence="5" key="1">
    <citation type="journal article" date="2014" name="Science">
        <title>Ancient hybridizations among the ancestral genomes of bread wheat.</title>
        <authorList>
            <consortium name="International Wheat Genome Sequencing Consortium,"/>
            <person name="Marcussen T."/>
            <person name="Sandve S.R."/>
            <person name="Heier L."/>
            <person name="Spannagl M."/>
            <person name="Pfeifer M."/>
            <person name="Jakobsen K.S."/>
            <person name="Wulff B.B."/>
            <person name="Steuernagel B."/>
            <person name="Mayer K.F."/>
            <person name="Olsen O.A."/>
        </authorList>
    </citation>
    <scope>NUCLEOTIDE SEQUENCE [LARGE SCALE GENOMIC DNA]</scope>
    <source>
        <strain evidence="5">cv. AL8/78</strain>
    </source>
</reference>
<evidence type="ECO:0000256" key="1">
    <source>
        <dbReference type="ARBA" id="ARBA00009995"/>
    </source>
</evidence>
<dbReference type="Gramene" id="AET2Gv20616700.3">
    <property type="protein sequence ID" value="AET2Gv20616700.3"/>
    <property type="gene ID" value="AET2Gv20616700"/>
</dbReference>
<sequence length="412" mass="44661">MGSEACHEKPHAVMIPYPAQGHVTPMMKMAKLLHARGFHVTFVNTEFNHRRLLRSRGAGALDGVPGFRFAAIPDGLPSSDADATQDVPALCNSTMTTCLPHLLALLARLNDPVSGVPPVTCLVVDGVMSFGYDAAKEIGVPCAALWTASACGYMGYRHYPQRGPAHGQGAPGHGGAGRARHVRQHEAAGLPVLHAHHRPRRHNAQLLRARGRAPVAPHRRHDQHVRRAGAAGTRRHACHPPAPLHRGAAASPRPPRRPRRHLARRPWLKPLEGAGRPPRLARRPRRQLRGVRELRQHHRDDERAALGVRVGAGQQRLPFHMEHPAGPGQGRHGRAAAGVHGLHRRPCHAHDVVLAGEGPRAQGRGGVPDALRVELHAGEHLQRRADAQLALLRGAADQLQVQVHGVGERDGD</sequence>
<dbReference type="PANTHER" id="PTHR11926">
    <property type="entry name" value="GLUCOSYL/GLUCURONOSYL TRANSFERASES"/>
    <property type="match status" value="1"/>
</dbReference>
<name>A0A453BS01_AEGTS</name>
<evidence type="ECO:0000313" key="4">
    <source>
        <dbReference type="EnsemblPlants" id="AET2Gv20616700.3"/>
    </source>
</evidence>
<feature type="compositionally biased region" description="Basic residues" evidence="2">
    <location>
        <begin position="217"/>
        <end position="238"/>
    </location>
</feature>
<feature type="region of interest" description="Disordered" evidence="2">
    <location>
        <begin position="212"/>
        <end position="308"/>
    </location>
</feature>
<dbReference type="AlphaFoldDB" id="A0A453BS01"/>
<dbReference type="GO" id="GO:0080044">
    <property type="term" value="F:quercetin 7-O-glucosyltransferase activity"/>
    <property type="evidence" value="ECO:0007669"/>
    <property type="project" value="TreeGrafter"/>
</dbReference>
<organism evidence="4 5">
    <name type="scientific">Aegilops tauschii subsp. strangulata</name>
    <name type="common">Goatgrass</name>
    <dbReference type="NCBI Taxonomy" id="200361"/>
    <lineage>
        <taxon>Eukaryota</taxon>
        <taxon>Viridiplantae</taxon>
        <taxon>Streptophyta</taxon>
        <taxon>Embryophyta</taxon>
        <taxon>Tracheophyta</taxon>
        <taxon>Spermatophyta</taxon>
        <taxon>Magnoliopsida</taxon>
        <taxon>Liliopsida</taxon>
        <taxon>Poales</taxon>
        <taxon>Poaceae</taxon>
        <taxon>BOP clade</taxon>
        <taxon>Pooideae</taxon>
        <taxon>Triticodae</taxon>
        <taxon>Triticeae</taxon>
        <taxon>Triticinae</taxon>
        <taxon>Aegilops</taxon>
    </lineage>
</organism>
<proteinExistence type="inferred from homology"/>
<reference evidence="4" key="4">
    <citation type="submission" date="2019-03" db="UniProtKB">
        <authorList>
            <consortium name="EnsemblPlants"/>
        </authorList>
    </citation>
    <scope>IDENTIFICATION</scope>
</reference>
<evidence type="ECO:0000313" key="5">
    <source>
        <dbReference type="Proteomes" id="UP000015105"/>
    </source>
</evidence>
<evidence type="ECO:0000259" key="3">
    <source>
        <dbReference type="Pfam" id="PF26168"/>
    </source>
</evidence>
<reference evidence="4" key="3">
    <citation type="journal article" date="2017" name="Nature">
        <title>Genome sequence of the progenitor of the wheat D genome Aegilops tauschii.</title>
        <authorList>
            <person name="Luo M.C."/>
            <person name="Gu Y.Q."/>
            <person name="Puiu D."/>
            <person name="Wang H."/>
            <person name="Twardziok S.O."/>
            <person name="Deal K.R."/>
            <person name="Huo N."/>
            <person name="Zhu T."/>
            <person name="Wang L."/>
            <person name="Wang Y."/>
            <person name="McGuire P.E."/>
            <person name="Liu S."/>
            <person name="Long H."/>
            <person name="Ramasamy R.K."/>
            <person name="Rodriguez J.C."/>
            <person name="Van S.L."/>
            <person name="Yuan L."/>
            <person name="Wang Z."/>
            <person name="Xia Z."/>
            <person name="Xiao L."/>
            <person name="Anderson O.D."/>
            <person name="Ouyang S."/>
            <person name="Liang Y."/>
            <person name="Zimin A.V."/>
            <person name="Pertea G."/>
            <person name="Qi P."/>
            <person name="Bennetzen J.L."/>
            <person name="Dai X."/>
            <person name="Dawson M.W."/>
            <person name="Muller H.G."/>
            <person name="Kugler K."/>
            <person name="Rivarola-Duarte L."/>
            <person name="Spannagl M."/>
            <person name="Mayer K.F.X."/>
            <person name="Lu F.H."/>
            <person name="Bevan M.W."/>
            <person name="Leroy P."/>
            <person name="Li P."/>
            <person name="You F.M."/>
            <person name="Sun Q."/>
            <person name="Liu Z."/>
            <person name="Lyons E."/>
            <person name="Wicker T."/>
            <person name="Salzberg S.L."/>
            <person name="Devos K.M."/>
            <person name="Dvorak J."/>
        </authorList>
    </citation>
    <scope>NUCLEOTIDE SEQUENCE [LARGE SCALE GENOMIC DNA]</scope>
    <source>
        <strain evidence="4">cv. AL8/78</strain>
    </source>
</reference>
<accession>A0A453BS01</accession>
<feature type="domain" description="Glycosyltransferase N-terminal" evidence="3">
    <location>
        <begin position="13"/>
        <end position="115"/>
    </location>
</feature>
<feature type="compositionally biased region" description="Basic residues" evidence="2">
    <location>
        <begin position="279"/>
        <end position="289"/>
    </location>
</feature>
<dbReference type="InterPro" id="IPR058980">
    <property type="entry name" value="Glyco_transf_N"/>
</dbReference>
<reference evidence="4" key="5">
    <citation type="journal article" date="2021" name="G3 (Bethesda)">
        <title>Aegilops tauschii genome assembly Aet v5.0 features greater sequence contiguity and improved annotation.</title>
        <authorList>
            <person name="Wang L."/>
            <person name="Zhu T."/>
            <person name="Rodriguez J.C."/>
            <person name="Deal K.R."/>
            <person name="Dubcovsky J."/>
            <person name="McGuire P.E."/>
            <person name="Lux T."/>
            <person name="Spannagl M."/>
            <person name="Mayer K.F.X."/>
            <person name="Baldrich P."/>
            <person name="Meyers B.C."/>
            <person name="Huo N."/>
            <person name="Gu Y.Q."/>
            <person name="Zhou H."/>
            <person name="Devos K.M."/>
            <person name="Bennetzen J.L."/>
            <person name="Unver T."/>
            <person name="Budak H."/>
            <person name="Gulick P.J."/>
            <person name="Galiba G."/>
            <person name="Kalapos B."/>
            <person name="Nelson D.R."/>
            <person name="Li P."/>
            <person name="You F.M."/>
            <person name="Luo M.C."/>
            <person name="Dvorak J."/>
        </authorList>
    </citation>
    <scope>NUCLEOTIDE SEQUENCE [LARGE SCALE GENOMIC DNA]</scope>
    <source>
        <strain evidence="4">cv. AL8/78</strain>
    </source>
</reference>
<dbReference type="Pfam" id="PF26168">
    <property type="entry name" value="Glyco_transf_N"/>
    <property type="match status" value="1"/>
</dbReference>
<comment type="similarity">
    <text evidence="1">Belongs to the UDP-glycosyltransferase family.</text>
</comment>
<dbReference type="GO" id="GO:0080043">
    <property type="term" value="F:quercetin 3-O-glucosyltransferase activity"/>
    <property type="evidence" value="ECO:0007669"/>
    <property type="project" value="TreeGrafter"/>
</dbReference>
<keyword evidence="5" id="KW-1185">Reference proteome</keyword>
<protein>
    <recommendedName>
        <fullName evidence="3">Glycosyltransferase N-terminal domain-containing protein</fullName>
    </recommendedName>
</protein>
<dbReference type="SUPFAM" id="SSF53756">
    <property type="entry name" value="UDP-Glycosyltransferase/glycogen phosphorylase"/>
    <property type="match status" value="1"/>
</dbReference>
<dbReference type="Gene3D" id="3.40.50.2000">
    <property type="entry name" value="Glycogen Phosphorylase B"/>
    <property type="match status" value="1"/>
</dbReference>
<feature type="compositionally biased region" description="Basic and acidic residues" evidence="2">
    <location>
        <begin position="290"/>
        <end position="304"/>
    </location>
</feature>
<feature type="compositionally biased region" description="Basic residues" evidence="2">
    <location>
        <begin position="254"/>
        <end position="267"/>
    </location>
</feature>
<dbReference type="Proteomes" id="UP000015105">
    <property type="component" value="Chromosome 2D"/>
</dbReference>
<dbReference type="EnsemblPlants" id="AET2Gv20616700.3">
    <property type="protein sequence ID" value="AET2Gv20616700.3"/>
    <property type="gene ID" value="AET2Gv20616700"/>
</dbReference>
<reference evidence="5" key="2">
    <citation type="journal article" date="2017" name="Nat. Plants">
        <title>The Aegilops tauschii genome reveals multiple impacts of transposons.</title>
        <authorList>
            <person name="Zhao G."/>
            <person name="Zou C."/>
            <person name="Li K."/>
            <person name="Wang K."/>
            <person name="Li T."/>
            <person name="Gao L."/>
            <person name="Zhang X."/>
            <person name="Wang H."/>
            <person name="Yang Z."/>
            <person name="Liu X."/>
            <person name="Jiang W."/>
            <person name="Mao L."/>
            <person name="Kong X."/>
            <person name="Jiao Y."/>
            <person name="Jia J."/>
        </authorList>
    </citation>
    <scope>NUCLEOTIDE SEQUENCE [LARGE SCALE GENOMIC DNA]</scope>
    <source>
        <strain evidence="5">cv. AL8/78</strain>
    </source>
</reference>
<dbReference type="PANTHER" id="PTHR11926:SF1517">
    <property type="entry name" value="GLYCOSYLTRANSFERASE"/>
    <property type="match status" value="1"/>
</dbReference>